<evidence type="ECO:0000313" key="7">
    <source>
        <dbReference type="Proteomes" id="UP000664132"/>
    </source>
</evidence>
<dbReference type="PANTHER" id="PTHR12903">
    <property type="entry name" value="MITOCHONDRIAL RIBOSOMAL PROTEIN L24"/>
    <property type="match status" value="1"/>
</dbReference>
<feature type="compositionally biased region" description="Basic residues" evidence="4">
    <location>
        <begin position="16"/>
        <end position="29"/>
    </location>
</feature>
<gene>
    <name evidence="6" type="ORF">IFR04_012977</name>
</gene>
<feature type="domain" description="KOW" evidence="5">
    <location>
        <begin position="109"/>
        <end position="136"/>
    </location>
</feature>
<dbReference type="PROSITE" id="PS01108">
    <property type="entry name" value="RIBOSOMAL_L24"/>
    <property type="match status" value="1"/>
</dbReference>
<sequence>MQKVFRRTILAEKQVARRSAKRSQKKLRDHWKNQRDQNTYHRKDEIKTIKDARFARREDYELGPLAPRRDVGDQKDSYGTVNLTRMQGRPLHGKEKWDILNFWGGKFLNIQVGDRVVILEGRDKGKIGKIKEINPKAADCMVEGLNMMDIHVPPYAISAEEQDKRPLRSVEQPISLKSIRLVTPLKDAETGVIRDVIVKEVTRGNIYFDKYGGRKWTRMIPGLNIKIPWVKQEAQTYEDYAGDTVRLDVERKTFVPSLLTPPMPSSVIDELRNRYSIFRTRHEPEYIEKKQLEEEEKLERKKLAKKMRTPLNEANRKARKERKKLGKGKLTPEMLEKIGQVIAGKRNLVMDAVGVSKEAAETVTA</sequence>
<comment type="similarity">
    <text evidence="1">Belongs to the universal ribosomal protein uL24 family.</text>
</comment>
<evidence type="ECO:0000259" key="5">
    <source>
        <dbReference type="SMART" id="SM00739"/>
    </source>
</evidence>
<keyword evidence="7" id="KW-1185">Reference proteome</keyword>
<dbReference type="OrthoDB" id="359154at2759"/>
<accession>A0A8H7T7H0</accession>
<keyword evidence="3" id="KW-0687">Ribonucleoprotein</keyword>
<dbReference type="GO" id="GO:0003735">
    <property type="term" value="F:structural constituent of ribosome"/>
    <property type="evidence" value="ECO:0007669"/>
    <property type="project" value="InterPro"/>
</dbReference>
<dbReference type="SUPFAM" id="SSF50104">
    <property type="entry name" value="Translation proteins SH3-like domain"/>
    <property type="match status" value="1"/>
</dbReference>
<dbReference type="InterPro" id="IPR005824">
    <property type="entry name" value="KOW"/>
</dbReference>
<dbReference type="Pfam" id="PF22682">
    <property type="entry name" value="Ribosomal_uL24m-like"/>
    <property type="match status" value="1"/>
</dbReference>
<dbReference type="AlphaFoldDB" id="A0A8H7T7H0"/>
<dbReference type="InterPro" id="IPR041988">
    <property type="entry name" value="Ribosomal_uL24_KOW"/>
</dbReference>
<dbReference type="SMART" id="SM00739">
    <property type="entry name" value="KOW"/>
    <property type="match status" value="1"/>
</dbReference>
<dbReference type="Proteomes" id="UP000664132">
    <property type="component" value="Unassembled WGS sequence"/>
</dbReference>
<dbReference type="GO" id="GO:0003723">
    <property type="term" value="F:RNA binding"/>
    <property type="evidence" value="ECO:0007669"/>
    <property type="project" value="InterPro"/>
</dbReference>
<feature type="region of interest" description="Disordered" evidence="4">
    <location>
        <begin position="15"/>
        <end position="39"/>
    </location>
</feature>
<dbReference type="InterPro" id="IPR008991">
    <property type="entry name" value="Translation_prot_SH3-like_sf"/>
</dbReference>
<dbReference type="GO" id="GO:1990904">
    <property type="term" value="C:ribonucleoprotein complex"/>
    <property type="evidence" value="ECO:0007669"/>
    <property type="project" value="UniProtKB-KW"/>
</dbReference>
<feature type="compositionally biased region" description="Basic and acidic residues" evidence="4">
    <location>
        <begin position="30"/>
        <end position="39"/>
    </location>
</feature>
<dbReference type="GO" id="GO:0005840">
    <property type="term" value="C:ribosome"/>
    <property type="evidence" value="ECO:0007669"/>
    <property type="project" value="UniProtKB-KW"/>
</dbReference>
<evidence type="ECO:0000256" key="3">
    <source>
        <dbReference type="ARBA" id="ARBA00023274"/>
    </source>
</evidence>
<dbReference type="InterPro" id="IPR005825">
    <property type="entry name" value="Ribosomal_uL24_CS"/>
</dbReference>
<organism evidence="6 7">
    <name type="scientific">Cadophora malorum</name>
    <dbReference type="NCBI Taxonomy" id="108018"/>
    <lineage>
        <taxon>Eukaryota</taxon>
        <taxon>Fungi</taxon>
        <taxon>Dikarya</taxon>
        <taxon>Ascomycota</taxon>
        <taxon>Pezizomycotina</taxon>
        <taxon>Leotiomycetes</taxon>
        <taxon>Helotiales</taxon>
        <taxon>Ploettnerulaceae</taxon>
        <taxon>Cadophora</taxon>
    </lineage>
</organism>
<evidence type="ECO:0000256" key="4">
    <source>
        <dbReference type="SAM" id="MobiDB-lite"/>
    </source>
</evidence>
<reference evidence="6" key="1">
    <citation type="submission" date="2021-02" db="EMBL/GenBank/DDBJ databases">
        <title>Genome sequence Cadophora malorum strain M34.</title>
        <authorList>
            <person name="Stefanovic E."/>
            <person name="Vu D."/>
            <person name="Scully C."/>
            <person name="Dijksterhuis J."/>
            <person name="Roader J."/>
            <person name="Houbraken J."/>
        </authorList>
    </citation>
    <scope>NUCLEOTIDE SEQUENCE</scope>
    <source>
        <strain evidence="6">M34</strain>
    </source>
</reference>
<protein>
    <recommendedName>
        <fullName evidence="5">KOW domain-containing protein</fullName>
    </recommendedName>
</protein>
<dbReference type="InterPro" id="IPR014722">
    <property type="entry name" value="Rib_uL2_dom2"/>
</dbReference>
<dbReference type="HAMAP" id="MF_01326_B">
    <property type="entry name" value="Ribosomal_uL24_B"/>
    <property type="match status" value="1"/>
</dbReference>
<name>A0A8H7T7H0_9HELO</name>
<dbReference type="CDD" id="cd06089">
    <property type="entry name" value="KOW_RPL26"/>
    <property type="match status" value="1"/>
</dbReference>
<dbReference type="EMBL" id="JAFJYH010000291">
    <property type="protein sequence ID" value="KAG4413882.1"/>
    <property type="molecule type" value="Genomic_DNA"/>
</dbReference>
<evidence type="ECO:0000313" key="6">
    <source>
        <dbReference type="EMBL" id="KAG4413882.1"/>
    </source>
</evidence>
<proteinExistence type="inferred from homology"/>
<comment type="caution">
    <text evidence="6">The sequence shown here is derived from an EMBL/GenBank/DDBJ whole genome shotgun (WGS) entry which is preliminary data.</text>
</comment>
<evidence type="ECO:0000256" key="1">
    <source>
        <dbReference type="ARBA" id="ARBA00010618"/>
    </source>
</evidence>
<dbReference type="InterPro" id="IPR003256">
    <property type="entry name" value="Ribosomal_uL24"/>
</dbReference>
<dbReference type="Gene3D" id="2.30.30.30">
    <property type="match status" value="1"/>
</dbReference>
<evidence type="ECO:0000256" key="2">
    <source>
        <dbReference type="ARBA" id="ARBA00022980"/>
    </source>
</evidence>
<dbReference type="GO" id="GO:0006412">
    <property type="term" value="P:translation"/>
    <property type="evidence" value="ECO:0007669"/>
    <property type="project" value="InterPro"/>
</dbReference>
<keyword evidence="2" id="KW-0689">Ribosomal protein</keyword>